<feature type="region of interest" description="Disordered" evidence="1">
    <location>
        <begin position="1"/>
        <end position="42"/>
    </location>
</feature>
<evidence type="ECO:0000313" key="2">
    <source>
        <dbReference type="EMBL" id="KAK8735443.1"/>
    </source>
</evidence>
<comment type="caution">
    <text evidence="2">The sequence shown here is derived from an EMBL/GenBank/DDBJ whole genome shotgun (WGS) entry which is preliminary data.</text>
</comment>
<protein>
    <submittedName>
        <fullName evidence="2">Uncharacterized protein</fullName>
    </submittedName>
</protein>
<name>A0AAW0X7S0_CHEQU</name>
<feature type="compositionally biased region" description="Polar residues" evidence="1">
    <location>
        <begin position="23"/>
        <end position="42"/>
    </location>
</feature>
<dbReference type="EMBL" id="JARKIK010000047">
    <property type="protein sequence ID" value="KAK8735443.1"/>
    <property type="molecule type" value="Genomic_DNA"/>
</dbReference>
<dbReference type="AlphaFoldDB" id="A0AAW0X7S0"/>
<feature type="compositionally biased region" description="Basic and acidic residues" evidence="1">
    <location>
        <begin position="1"/>
        <end position="22"/>
    </location>
</feature>
<feature type="region of interest" description="Disordered" evidence="1">
    <location>
        <begin position="67"/>
        <end position="122"/>
    </location>
</feature>
<gene>
    <name evidence="2" type="ORF">OTU49_005391</name>
</gene>
<sequence length="122" mass="13646">MKKVDIKSKKNKPLKNDSKDTNSCDTPSNSKRNVSKITNGLSSKDQNLMSKFSQKQEHVIDCVSQLKDSSKSIVKTAPSEKTPQFVDISSDKEYNFDDSAQPSSSKRRRIITIDNSSDDSDN</sequence>
<reference evidence="2 3" key="1">
    <citation type="journal article" date="2024" name="BMC Genomics">
        <title>Genome assembly of redclaw crayfish (Cherax quadricarinatus) provides insights into its immune adaptation and hypoxia tolerance.</title>
        <authorList>
            <person name="Liu Z."/>
            <person name="Zheng J."/>
            <person name="Li H."/>
            <person name="Fang K."/>
            <person name="Wang S."/>
            <person name="He J."/>
            <person name="Zhou D."/>
            <person name="Weng S."/>
            <person name="Chi M."/>
            <person name="Gu Z."/>
            <person name="He J."/>
            <person name="Li F."/>
            <person name="Wang M."/>
        </authorList>
    </citation>
    <scope>NUCLEOTIDE SEQUENCE [LARGE SCALE GENOMIC DNA]</scope>
    <source>
        <strain evidence="2">ZL_2023a</strain>
    </source>
</reference>
<evidence type="ECO:0000256" key="1">
    <source>
        <dbReference type="SAM" id="MobiDB-lite"/>
    </source>
</evidence>
<dbReference type="Proteomes" id="UP001445076">
    <property type="component" value="Unassembled WGS sequence"/>
</dbReference>
<keyword evidence="3" id="KW-1185">Reference proteome</keyword>
<organism evidence="2 3">
    <name type="scientific">Cherax quadricarinatus</name>
    <name type="common">Australian red claw crayfish</name>
    <dbReference type="NCBI Taxonomy" id="27406"/>
    <lineage>
        <taxon>Eukaryota</taxon>
        <taxon>Metazoa</taxon>
        <taxon>Ecdysozoa</taxon>
        <taxon>Arthropoda</taxon>
        <taxon>Crustacea</taxon>
        <taxon>Multicrustacea</taxon>
        <taxon>Malacostraca</taxon>
        <taxon>Eumalacostraca</taxon>
        <taxon>Eucarida</taxon>
        <taxon>Decapoda</taxon>
        <taxon>Pleocyemata</taxon>
        <taxon>Astacidea</taxon>
        <taxon>Parastacoidea</taxon>
        <taxon>Parastacidae</taxon>
        <taxon>Cherax</taxon>
    </lineage>
</organism>
<accession>A0AAW0X7S0</accession>
<proteinExistence type="predicted"/>
<evidence type="ECO:0000313" key="3">
    <source>
        <dbReference type="Proteomes" id="UP001445076"/>
    </source>
</evidence>